<evidence type="ECO:0000313" key="9">
    <source>
        <dbReference type="EMBL" id="KAH9642281.1"/>
    </source>
</evidence>
<dbReference type="Gene3D" id="2.60.200.20">
    <property type="match status" value="1"/>
</dbReference>
<sequence>MASVKVAVRVRPFNQREKDMGAKLIVQMEGKKTRLLTVKNSKEQNDGSREKYKDFTFDHSYWSFANDDPNYASQEQVFGDLGLDVIDSAFEGYNACVFAYGQTGSGKTFTMMGSSEYQGLIPRICRHLFSRVAAGKESGSSYRTEVSYLEIYNERVKDLLATDAGHSLRVREHPKLGPYVQDLSKHLVSDYDDIQECMHRGNLHRTTASTQMNDVSSRSHAIFTITFVQASYLRHNNMPSETVSKVHLVDLAGSERADATGATGQRLVEGAHINKSLVTLGSVISALAESSQPPEARQKGQKKVFIPYRDSVLTWLLKDSLGGNSKTIMIAAISPADCNYGETLSTLRYANRAKNIINKPTINEDPNVKLIRELREEIDKLRAQIAHNTDPIETEPGVLATLQRKEAQEKVLTEKWTEKWRETQQILQEQKALGLRKSGLGVVLDSDMPHLVGIDDNLLSTGVTLYHLKEGETVIGSAELVPTPDIVLAGAGVLPLHCRVLLSAGTATLQPAPGAQCWLNTVLIDKPAKLSQGCILLLGRTNMFRYNDPAEAAKLRQEGSASVMNLSRLSLLSWSTTDLAASTENLNTTLSDLESEIRCERIEAQRAELERERQQFLMQQEERQRRWHAEREELIQAQRKLDEERSAMEREYAAACRRLSGDWRALERGWGQRRRALRCRQRELASRAARLSALSDTHRTAAESEEGRVAALRSRVDGKRAALDDYIASNVKELLANGCTLDESSTPSPDSPASETSTESLMHLLQQCEPKVASSIKETVDRHKKELLELEEELQSRVASVASHRVKIERLQAELALLSTQELGLQHALASDLPAAGDTNGLEGSGSLSPLEGVKRSKSELVLRRTPREEVLDPLSADEREHYRHRRMNLSLSLDPLASPNSTLNTEETFHTATSSPKKFPEWAPAEDTTPTSPDTGPAGPPQPQFRLGPVPTADDSDDMSSTEDYHKPRIVEGQSSSSVERSPEERHQRAKYKRRVPGRRQVTEVEALRAMQRLCSRIASQKMLVISSLENDCSKEELNRQIAVLQELQKKYVRLEMALQYSFFDNQSRRPMMVTPIQETPLKEQELEGSDNVSTSNDELPGETHEPPWEDPLRCRRNDYSDTSDRHDRHDRLDRIEHCDRDPPVRDISLPDPTICPGLTHPIDFRLCERDGVSSIPFPGRTLWAGEGVARARRGQLEQFLRRLLAAAANDARCPFRHPDRPLTRDALVSFSPFFRK</sequence>
<dbReference type="Pfam" id="PF00498">
    <property type="entry name" value="FHA"/>
    <property type="match status" value="1"/>
</dbReference>
<dbReference type="PANTHER" id="PTHR47117">
    <property type="entry name" value="STAR-RELATED LIPID TRANSFER PROTEIN 9"/>
    <property type="match status" value="1"/>
</dbReference>
<dbReference type="Pfam" id="PF00225">
    <property type="entry name" value="Kinesin"/>
    <property type="match status" value="1"/>
</dbReference>
<evidence type="ECO:0000256" key="7">
    <source>
        <dbReference type="SAM" id="MobiDB-lite"/>
    </source>
</evidence>
<dbReference type="GO" id="GO:0005524">
    <property type="term" value="F:ATP binding"/>
    <property type="evidence" value="ECO:0007669"/>
    <property type="project" value="UniProtKB-UniRule"/>
</dbReference>
<feature type="compositionally biased region" description="Polar residues" evidence="7">
    <location>
        <begin position="742"/>
        <end position="759"/>
    </location>
</feature>
<organism evidence="9 10">
    <name type="scientific">Spodoptera exigua</name>
    <name type="common">Beet armyworm</name>
    <name type="synonym">Noctua fulgens</name>
    <dbReference type="NCBI Taxonomy" id="7107"/>
    <lineage>
        <taxon>Eukaryota</taxon>
        <taxon>Metazoa</taxon>
        <taxon>Ecdysozoa</taxon>
        <taxon>Arthropoda</taxon>
        <taxon>Hexapoda</taxon>
        <taxon>Insecta</taxon>
        <taxon>Pterygota</taxon>
        <taxon>Neoptera</taxon>
        <taxon>Endopterygota</taxon>
        <taxon>Lepidoptera</taxon>
        <taxon>Glossata</taxon>
        <taxon>Ditrysia</taxon>
        <taxon>Noctuoidea</taxon>
        <taxon>Noctuidae</taxon>
        <taxon>Amphipyrinae</taxon>
        <taxon>Spodoptera</taxon>
    </lineage>
</organism>
<protein>
    <recommendedName>
        <fullName evidence="8">Kinesin motor domain-containing protein</fullName>
    </recommendedName>
</protein>
<feature type="coiled-coil region" evidence="6">
    <location>
        <begin position="1032"/>
        <end position="1059"/>
    </location>
</feature>
<feature type="compositionally biased region" description="Basic residues" evidence="7">
    <location>
        <begin position="989"/>
        <end position="999"/>
    </location>
</feature>
<evidence type="ECO:0000256" key="1">
    <source>
        <dbReference type="ARBA" id="ARBA00022741"/>
    </source>
</evidence>
<dbReference type="InterPro" id="IPR008984">
    <property type="entry name" value="SMAD_FHA_dom_sf"/>
</dbReference>
<dbReference type="InterPro" id="IPR001752">
    <property type="entry name" value="Kinesin_motor_dom"/>
</dbReference>
<feature type="compositionally biased region" description="Basic and acidic residues" evidence="7">
    <location>
        <begin position="1103"/>
        <end position="1116"/>
    </location>
</feature>
<feature type="coiled-coil region" evidence="6">
    <location>
        <begin position="773"/>
        <end position="821"/>
    </location>
</feature>
<evidence type="ECO:0000256" key="3">
    <source>
        <dbReference type="ARBA" id="ARBA00023054"/>
    </source>
</evidence>
<dbReference type="SMART" id="SM00129">
    <property type="entry name" value="KISc"/>
    <property type="match status" value="1"/>
</dbReference>
<dbReference type="InterPro" id="IPR000253">
    <property type="entry name" value="FHA_dom"/>
</dbReference>
<evidence type="ECO:0000256" key="5">
    <source>
        <dbReference type="PROSITE-ProRule" id="PRU00283"/>
    </source>
</evidence>
<feature type="region of interest" description="Disordered" evidence="7">
    <location>
        <begin position="836"/>
        <end position="856"/>
    </location>
</feature>
<name>A0A922MS93_SPOEX</name>
<dbReference type="SUPFAM" id="SSF49879">
    <property type="entry name" value="SMAD/FHA domain"/>
    <property type="match status" value="1"/>
</dbReference>
<proteinExistence type="inferred from homology"/>
<comment type="caution">
    <text evidence="9">The sequence shown here is derived from an EMBL/GenBank/DDBJ whole genome shotgun (WGS) entry which is preliminary data.</text>
</comment>
<feature type="region of interest" description="Disordered" evidence="7">
    <location>
        <begin position="740"/>
        <end position="759"/>
    </location>
</feature>
<gene>
    <name evidence="9" type="ORF">HF086_009645</name>
</gene>
<dbReference type="FunFam" id="3.40.850.10:FF:000021">
    <property type="entry name" value="kinesin-like protein KIF16B isoform X1"/>
    <property type="match status" value="1"/>
</dbReference>
<evidence type="ECO:0000259" key="8">
    <source>
        <dbReference type="PROSITE" id="PS50067"/>
    </source>
</evidence>
<dbReference type="CDD" id="cd01365">
    <property type="entry name" value="KISc_KIF1A_KIF1B"/>
    <property type="match status" value="1"/>
</dbReference>
<dbReference type="PRINTS" id="PR00380">
    <property type="entry name" value="KINESINHEAVY"/>
</dbReference>
<dbReference type="PROSITE" id="PS50067">
    <property type="entry name" value="KINESIN_MOTOR_2"/>
    <property type="match status" value="1"/>
</dbReference>
<feature type="region of interest" description="Disordered" evidence="7">
    <location>
        <begin position="1083"/>
        <end position="1116"/>
    </location>
</feature>
<evidence type="ECO:0000256" key="4">
    <source>
        <dbReference type="ARBA" id="ARBA00023175"/>
    </source>
</evidence>
<feature type="non-terminal residue" evidence="9">
    <location>
        <position position="1"/>
    </location>
</feature>
<evidence type="ECO:0000256" key="6">
    <source>
        <dbReference type="SAM" id="Coils"/>
    </source>
</evidence>
<feature type="binding site" evidence="5">
    <location>
        <begin position="101"/>
        <end position="108"/>
    </location>
    <ligand>
        <name>ATP</name>
        <dbReference type="ChEBI" id="CHEBI:30616"/>
    </ligand>
</feature>
<dbReference type="GO" id="GO:0003777">
    <property type="term" value="F:microtubule motor activity"/>
    <property type="evidence" value="ECO:0007669"/>
    <property type="project" value="InterPro"/>
</dbReference>
<accession>A0A922MS93</accession>
<dbReference type="GO" id="GO:0008017">
    <property type="term" value="F:microtubule binding"/>
    <property type="evidence" value="ECO:0007669"/>
    <property type="project" value="InterPro"/>
</dbReference>
<feature type="coiled-coil region" evidence="6">
    <location>
        <begin position="583"/>
        <end position="651"/>
    </location>
</feature>
<dbReference type="EMBL" id="JACEFF010000192">
    <property type="protein sequence ID" value="KAH9642281.1"/>
    <property type="molecule type" value="Genomic_DNA"/>
</dbReference>
<feature type="compositionally biased region" description="Polar residues" evidence="7">
    <location>
        <begin position="899"/>
        <end position="917"/>
    </location>
</feature>
<reference evidence="9" key="1">
    <citation type="journal article" date="2021" name="G3 (Bethesda)">
        <title>Genome and transcriptome analysis of the beet armyworm Spodoptera exigua reveals targets for pest control. .</title>
        <authorList>
            <person name="Simon S."/>
            <person name="Breeschoten T."/>
            <person name="Jansen H.J."/>
            <person name="Dirks R.P."/>
            <person name="Schranz M.E."/>
            <person name="Ros V.I.D."/>
        </authorList>
    </citation>
    <scope>NUCLEOTIDE SEQUENCE</scope>
    <source>
        <strain evidence="9">TB_SE_WUR_2020</strain>
    </source>
</reference>
<keyword evidence="2 5" id="KW-0067">ATP-binding</keyword>
<evidence type="ECO:0000256" key="2">
    <source>
        <dbReference type="ARBA" id="ARBA00022840"/>
    </source>
</evidence>
<dbReference type="CDD" id="cd22708">
    <property type="entry name" value="FHA_KIF16"/>
    <property type="match status" value="1"/>
</dbReference>
<evidence type="ECO:0000313" key="10">
    <source>
        <dbReference type="Proteomes" id="UP000814243"/>
    </source>
</evidence>
<dbReference type="PANTHER" id="PTHR47117:SF6">
    <property type="entry name" value="KINESIN-LIKE PROTEIN KIF16B"/>
    <property type="match status" value="1"/>
</dbReference>
<dbReference type="FunFam" id="2.60.200.20:FF:000042">
    <property type="entry name" value="Kinesin-like protein Klp98A"/>
    <property type="match status" value="1"/>
</dbReference>
<keyword evidence="4 5" id="KW-0505">Motor protein</keyword>
<dbReference type="GO" id="GO:0007018">
    <property type="term" value="P:microtubule-based movement"/>
    <property type="evidence" value="ECO:0007669"/>
    <property type="project" value="InterPro"/>
</dbReference>
<dbReference type="Proteomes" id="UP000814243">
    <property type="component" value="Unassembled WGS sequence"/>
</dbReference>
<feature type="region of interest" description="Disordered" evidence="7">
    <location>
        <begin position="894"/>
        <end position="999"/>
    </location>
</feature>
<dbReference type="InterPro" id="IPR036961">
    <property type="entry name" value="Kinesin_motor_dom_sf"/>
</dbReference>
<feature type="domain" description="Kinesin motor" evidence="8">
    <location>
        <begin position="3"/>
        <end position="356"/>
    </location>
</feature>
<keyword evidence="3 6" id="KW-0175">Coiled coil</keyword>
<keyword evidence="1 5" id="KW-0547">Nucleotide-binding</keyword>
<dbReference type="PROSITE" id="PS00411">
    <property type="entry name" value="KINESIN_MOTOR_1"/>
    <property type="match status" value="1"/>
</dbReference>
<dbReference type="InterPro" id="IPR019821">
    <property type="entry name" value="Kinesin_motor_CS"/>
</dbReference>
<dbReference type="AlphaFoldDB" id="A0A922MS93"/>
<dbReference type="SUPFAM" id="SSF52540">
    <property type="entry name" value="P-loop containing nucleoside triphosphate hydrolases"/>
    <property type="match status" value="1"/>
</dbReference>
<dbReference type="InterPro" id="IPR027417">
    <property type="entry name" value="P-loop_NTPase"/>
</dbReference>
<dbReference type="Gene3D" id="3.40.850.10">
    <property type="entry name" value="Kinesin motor domain"/>
    <property type="match status" value="1"/>
</dbReference>
<comment type="similarity">
    <text evidence="5">Belongs to the TRAFAC class myosin-kinesin ATPase superfamily. Kinesin family.</text>
</comment>